<dbReference type="InterPro" id="IPR001750">
    <property type="entry name" value="ND/Mrp_TM"/>
</dbReference>
<feature type="transmembrane region" description="Helical" evidence="6">
    <location>
        <begin position="480"/>
        <end position="499"/>
    </location>
</feature>
<feature type="transmembrane region" description="Helical" evidence="6">
    <location>
        <begin position="71"/>
        <end position="92"/>
    </location>
</feature>
<comment type="caution">
    <text evidence="9">The sequence shown here is derived from an EMBL/GenBank/DDBJ whole genome shotgun (WGS) entry which is preliminary data.</text>
</comment>
<protein>
    <submittedName>
        <fullName evidence="9">Proton-conducting transporter membrane subunit</fullName>
    </submittedName>
</protein>
<organism evidence="9 10">
    <name type="scientific">Nocardiopsis tropica</name>
    <dbReference type="NCBI Taxonomy" id="109330"/>
    <lineage>
        <taxon>Bacteria</taxon>
        <taxon>Bacillati</taxon>
        <taxon>Actinomycetota</taxon>
        <taxon>Actinomycetes</taxon>
        <taxon>Streptosporangiales</taxon>
        <taxon>Nocardiopsidaceae</taxon>
        <taxon>Nocardiopsis</taxon>
    </lineage>
</organism>
<evidence type="ECO:0000313" key="10">
    <source>
        <dbReference type="Proteomes" id="UP001348641"/>
    </source>
</evidence>
<gene>
    <name evidence="9" type="ORF">Q8A49_03820</name>
</gene>
<dbReference type="InterPro" id="IPR003945">
    <property type="entry name" value="NU5C-like"/>
</dbReference>
<evidence type="ECO:0000256" key="6">
    <source>
        <dbReference type="SAM" id="Phobius"/>
    </source>
</evidence>
<dbReference type="Pfam" id="PF00662">
    <property type="entry name" value="Proton_antipo_N"/>
    <property type="match status" value="1"/>
</dbReference>
<feature type="transmembrane region" description="Helical" evidence="6">
    <location>
        <begin position="199"/>
        <end position="221"/>
    </location>
</feature>
<dbReference type="Pfam" id="PF00361">
    <property type="entry name" value="Proton_antipo_M"/>
    <property type="match status" value="1"/>
</dbReference>
<feature type="transmembrane region" description="Helical" evidence="6">
    <location>
        <begin position="233"/>
        <end position="251"/>
    </location>
</feature>
<evidence type="ECO:0000259" key="7">
    <source>
        <dbReference type="Pfam" id="PF00361"/>
    </source>
</evidence>
<dbReference type="Proteomes" id="UP001348641">
    <property type="component" value="Unassembled WGS sequence"/>
</dbReference>
<feature type="transmembrane region" description="Helical" evidence="6">
    <location>
        <begin position="355"/>
        <end position="373"/>
    </location>
</feature>
<dbReference type="PANTHER" id="PTHR42829">
    <property type="entry name" value="NADH-UBIQUINONE OXIDOREDUCTASE CHAIN 5"/>
    <property type="match status" value="1"/>
</dbReference>
<evidence type="ECO:0000256" key="5">
    <source>
        <dbReference type="RuleBase" id="RU000320"/>
    </source>
</evidence>
<feature type="transmembrane region" description="Helical" evidence="6">
    <location>
        <begin position="128"/>
        <end position="146"/>
    </location>
</feature>
<name>A0ABU7KJY8_9ACTN</name>
<dbReference type="InterPro" id="IPR001516">
    <property type="entry name" value="Proton_antipo_N"/>
</dbReference>
<feature type="transmembrane region" description="Helical" evidence="6">
    <location>
        <begin position="29"/>
        <end position="51"/>
    </location>
</feature>
<dbReference type="PANTHER" id="PTHR42829:SF2">
    <property type="entry name" value="NADH-UBIQUINONE OXIDOREDUCTASE CHAIN 5"/>
    <property type="match status" value="1"/>
</dbReference>
<feature type="transmembrane region" description="Helical" evidence="6">
    <location>
        <begin position="314"/>
        <end position="335"/>
    </location>
</feature>
<accession>A0ABU7KJY8</accession>
<feature type="domain" description="NADH-Ubiquinone oxidoreductase (complex I) chain 5 N-terminal" evidence="8">
    <location>
        <begin position="63"/>
        <end position="105"/>
    </location>
</feature>
<feature type="domain" description="NADH:quinone oxidoreductase/Mrp antiporter transmembrane" evidence="7">
    <location>
        <begin position="121"/>
        <end position="395"/>
    </location>
</feature>
<feature type="transmembrane region" description="Helical" evidence="6">
    <location>
        <begin position="438"/>
        <end position="460"/>
    </location>
</feature>
<proteinExistence type="predicted"/>
<evidence type="ECO:0000256" key="2">
    <source>
        <dbReference type="ARBA" id="ARBA00022692"/>
    </source>
</evidence>
<reference evidence="9 10" key="1">
    <citation type="submission" date="2023-07" db="EMBL/GenBank/DDBJ databases">
        <authorList>
            <person name="Girao M."/>
            <person name="Carvalho M.F."/>
        </authorList>
    </citation>
    <scope>NUCLEOTIDE SEQUENCE [LARGE SCALE GENOMIC DNA]</scope>
    <source>
        <strain evidence="9 10">66/93</strain>
    </source>
</reference>
<evidence type="ECO:0000256" key="1">
    <source>
        <dbReference type="ARBA" id="ARBA00004127"/>
    </source>
</evidence>
<comment type="subcellular location">
    <subcellularLocation>
        <location evidence="1">Endomembrane system</location>
        <topology evidence="1">Multi-pass membrane protein</topology>
    </subcellularLocation>
    <subcellularLocation>
        <location evidence="5">Membrane</location>
        <topology evidence="5">Multi-pass membrane protein</topology>
    </subcellularLocation>
</comment>
<feature type="transmembrane region" description="Helical" evidence="6">
    <location>
        <begin position="289"/>
        <end position="308"/>
    </location>
</feature>
<dbReference type="PRINTS" id="PR01434">
    <property type="entry name" value="NADHDHGNASE5"/>
</dbReference>
<keyword evidence="3 6" id="KW-1133">Transmembrane helix</keyword>
<dbReference type="RefSeq" id="WP_330156880.1">
    <property type="nucleotide sequence ID" value="NZ_JAUUCC010000006.1"/>
</dbReference>
<keyword evidence="4 6" id="KW-0472">Membrane</keyword>
<feature type="transmembrane region" description="Helical" evidence="6">
    <location>
        <begin position="6"/>
        <end position="22"/>
    </location>
</feature>
<evidence type="ECO:0000256" key="3">
    <source>
        <dbReference type="ARBA" id="ARBA00022989"/>
    </source>
</evidence>
<evidence type="ECO:0000313" key="9">
    <source>
        <dbReference type="EMBL" id="MEE2049616.1"/>
    </source>
</evidence>
<feature type="transmembrane region" description="Helical" evidence="6">
    <location>
        <begin position="104"/>
        <end position="122"/>
    </location>
</feature>
<feature type="transmembrane region" description="Helical" evidence="6">
    <location>
        <begin position="393"/>
        <end position="417"/>
    </location>
</feature>
<sequence length="645" mass="64907">MTAALWALLALPALTGAALLVAGRRADPVAAPCAVAASGLALVTAAVAAVTRPAATVPMLAGVPAGLAVDGLSAVAVLTVTAVALAVMLFATGEMGADQARARFFGLMLLFTAAMLITVTATTLFTLLVAWEVMGAASYALIGYWWRDTHRIRSATLAFVTTRAGDLGLYLAAGAALAGGAGALQLSGLAFLDDGWRDAAVAGLILAALGKSAQLPFSFWLSHAMAGPTPVSALLHSATMVAAGGYLLVRIEPALAATAWSGPALAWIGAATALLLGAVAFHQSDLKQLLAASTCSQLGFVVLAAGAVSVSGGILQFTAHAAAKSLLFLCAGAWLATLGTQKLHGLRGAARRHPLAGTTFSVGALAVAGLPPLPLWTAKDEVLAAALHLGPVLYATGLAASAVSAAYVARALAAVWSRPPPEEGAPQHRSDRSSPVEALSLAALATTTVGLGVLVLPTAAHWWRALLGAMGEPEPEGWEMALSGLLAVAVLAVTGWATAGGRVGTVPAQRFLGGWMGLEAAARTLVVRPVTALARVLAAIDDHTIAGGTRAAARATASLAGRLAAFDDHTIARGVHSGAGLGVRAANLAGHRGEAGVGGAVRAVSSGARTLASWALRPQTGLLHQYYVQAVIMLAVLAAVVLLMR</sequence>
<evidence type="ECO:0000259" key="8">
    <source>
        <dbReference type="Pfam" id="PF00662"/>
    </source>
</evidence>
<feature type="transmembrane region" description="Helical" evidence="6">
    <location>
        <begin position="626"/>
        <end position="644"/>
    </location>
</feature>
<dbReference type="EMBL" id="JAUUCC010000006">
    <property type="protein sequence ID" value="MEE2049616.1"/>
    <property type="molecule type" value="Genomic_DNA"/>
</dbReference>
<keyword evidence="2 5" id="KW-0812">Transmembrane</keyword>
<feature type="transmembrane region" description="Helical" evidence="6">
    <location>
        <begin position="167"/>
        <end position="187"/>
    </location>
</feature>
<evidence type="ECO:0000256" key="4">
    <source>
        <dbReference type="ARBA" id="ARBA00023136"/>
    </source>
</evidence>
<feature type="transmembrane region" description="Helical" evidence="6">
    <location>
        <begin position="263"/>
        <end position="282"/>
    </location>
</feature>